<dbReference type="GO" id="GO:0000801">
    <property type="term" value="C:central element"/>
    <property type="evidence" value="ECO:0007669"/>
    <property type="project" value="TreeGrafter"/>
</dbReference>
<reference evidence="3 4" key="1">
    <citation type="submission" date="2019-04" db="EMBL/GenBank/DDBJ databases">
        <title>Draft genome of the big-headed turtle Platysternon megacephalum.</title>
        <authorList>
            <person name="Gong S."/>
        </authorList>
    </citation>
    <scope>NUCLEOTIDE SEQUENCE [LARGE SCALE GENOMIC DNA]</scope>
    <source>
        <strain evidence="3">DO16091913</strain>
        <tissue evidence="3">Muscle</tissue>
    </source>
</reference>
<evidence type="ECO:0000313" key="3">
    <source>
        <dbReference type="EMBL" id="TFJ98592.1"/>
    </source>
</evidence>
<dbReference type="PANTHER" id="PTHR46918:SF1">
    <property type="entry name" value="SYNAPTONEMAL COMPLEX PROTEIN 1"/>
    <property type="match status" value="1"/>
</dbReference>
<evidence type="ECO:0000313" key="4">
    <source>
        <dbReference type="Proteomes" id="UP000297703"/>
    </source>
</evidence>
<dbReference type="PANTHER" id="PTHR46918">
    <property type="entry name" value="SYNAPTONEMAL COMPLEX PROTEIN 1"/>
    <property type="match status" value="1"/>
</dbReference>
<accession>A0A4D9DUN8</accession>
<proteinExistence type="predicted"/>
<dbReference type="GO" id="GO:0000802">
    <property type="term" value="C:transverse filament"/>
    <property type="evidence" value="ECO:0007669"/>
    <property type="project" value="TreeGrafter"/>
</dbReference>
<dbReference type="GO" id="GO:0000711">
    <property type="term" value="P:meiotic DNA repair synthesis"/>
    <property type="evidence" value="ECO:0007669"/>
    <property type="project" value="TreeGrafter"/>
</dbReference>
<evidence type="ECO:0000256" key="1">
    <source>
        <dbReference type="SAM" id="Coils"/>
    </source>
</evidence>
<feature type="region of interest" description="Disordered" evidence="2">
    <location>
        <begin position="1"/>
        <end position="30"/>
    </location>
</feature>
<reference evidence="3 4" key="2">
    <citation type="submission" date="2019-04" db="EMBL/GenBank/DDBJ databases">
        <title>The genome sequence of big-headed turtle.</title>
        <authorList>
            <person name="Gong S."/>
        </authorList>
    </citation>
    <scope>NUCLEOTIDE SEQUENCE [LARGE SCALE GENOMIC DNA]</scope>
    <source>
        <strain evidence="3">DO16091913</strain>
        <tissue evidence="3">Muscle</tissue>
    </source>
</reference>
<dbReference type="GO" id="GO:0051878">
    <property type="term" value="P:lateral element assembly"/>
    <property type="evidence" value="ECO:0007669"/>
    <property type="project" value="TreeGrafter"/>
</dbReference>
<dbReference type="EMBL" id="QXTE01000384">
    <property type="protein sequence ID" value="TFJ98592.1"/>
    <property type="molecule type" value="Genomic_DNA"/>
</dbReference>
<dbReference type="InterPro" id="IPR008827">
    <property type="entry name" value="SYCP1"/>
</dbReference>
<protein>
    <submittedName>
        <fullName evidence="3">Ribonuclease-like</fullName>
    </submittedName>
</protein>
<evidence type="ECO:0000256" key="2">
    <source>
        <dbReference type="SAM" id="MobiDB-lite"/>
    </source>
</evidence>
<dbReference type="AlphaFoldDB" id="A0A4D9DUN8"/>
<dbReference type="Proteomes" id="UP000297703">
    <property type="component" value="Unassembled WGS sequence"/>
</dbReference>
<feature type="compositionally biased region" description="Basic and acidic residues" evidence="2">
    <location>
        <begin position="1"/>
        <end position="19"/>
    </location>
</feature>
<keyword evidence="1" id="KW-0175">Coiled coil</keyword>
<comment type="caution">
    <text evidence="3">The sequence shown here is derived from an EMBL/GenBank/DDBJ whole genome shotgun (WGS) entry which is preliminary data.</text>
</comment>
<gene>
    <name evidence="3" type="ORF">DR999_PMT19477</name>
</gene>
<dbReference type="GO" id="GO:0003690">
    <property type="term" value="F:double-stranded DNA binding"/>
    <property type="evidence" value="ECO:0007669"/>
    <property type="project" value="TreeGrafter"/>
</dbReference>
<dbReference type="GO" id="GO:0051026">
    <property type="term" value="P:chiasma assembly"/>
    <property type="evidence" value="ECO:0007669"/>
    <property type="project" value="TreeGrafter"/>
</dbReference>
<keyword evidence="4" id="KW-1185">Reference proteome</keyword>
<dbReference type="OrthoDB" id="10064612at2759"/>
<dbReference type="Pfam" id="PF05483">
    <property type="entry name" value="SCP-1"/>
    <property type="match status" value="1"/>
</dbReference>
<dbReference type="STRING" id="55544.A0A4D9DUN8"/>
<sequence>MEEKDEEAKMKLDESEENTRNIGGEISRKEKQLKMLENKFNNLKKQVENKTKYNEELQQENKMLKKKIAAESKQSSIYEGKVNTLQLELEKINRQHKETVDSYQKEIEAKNITEEKLLEKVEKMRLKADEAVILQKEVDIRCQHKIAEMVALMEKHKHQYDKMVEEKDTELELRKTKEQEQMSVKRSLEMELSHVKSELLSLKEQLKIEIEEKENLAREAKENVVSEKEKKHKKIQTSFMETPKTSLKLASASVNSKKNVSQNFTSFRENKLENKEMSSWTPTKSVLVTPSLKTYTVKTPPKYKLERESMNPLSEEDMKKKRKVLLELDTHSDSSEHNDLLSIVSEEEMFKKLYKNCPQASRLCVMTPKKISTLSPIKSTGAALKLTAMRKMRETGWTAVSKMDRKKKMKEAEKLFA</sequence>
<dbReference type="GO" id="GO:0001673">
    <property type="term" value="C:male germ cell nucleus"/>
    <property type="evidence" value="ECO:0007669"/>
    <property type="project" value="TreeGrafter"/>
</dbReference>
<organism evidence="3 4">
    <name type="scientific">Platysternon megacephalum</name>
    <name type="common">big-headed turtle</name>
    <dbReference type="NCBI Taxonomy" id="55544"/>
    <lineage>
        <taxon>Eukaryota</taxon>
        <taxon>Metazoa</taxon>
        <taxon>Chordata</taxon>
        <taxon>Craniata</taxon>
        <taxon>Vertebrata</taxon>
        <taxon>Euteleostomi</taxon>
        <taxon>Archelosauria</taxon>
        <taxon>Testudinata</taxon>
        <taxon>Testudines</taxon>
        <taxon>Cryptodira</taxon>
        <taxon>Durocryptodira</taxon>
        <taxon>Testudinoidea</taxon>
        <taxon>Platysternidae</taxon>
        <taxon>Platysternon</taxon>
    </lineage>
</organism>
<feature type="coiled-coil region" evidence="1">
    <location>
        <begin position="185"/>
        <end position="230"/>
    </location>
</feature>
<name>A0A4D9DUN8_9SAUR</name>